<dbReference type="Gene3D" id="3.30.1150.10">
    <property type="match status" value="1"/>
</dbReference>
<dbReference type="RefSeq" id="WP_200616493.1">
    <property type="nucleotide sequence ID" value="NZ_CP071518.1"/>
</dbReference>
<dbReference type="PROSITE" id="PS51257">
    <property type="entry name" value="PROKAR_LIPOPROTEIN"/>
    <property type="match status" value="1"/>
</dbReference>
<feature type="region of interest" description="Disordered" evidence="10">
    <location>
        <begin position="29"/>
        <end position="49"/>
    </location>
</feature>
<keyword evidence="11" id="KW-0732">Signal</keyword>
<keyword evidence="7" id="KW-0653">Protein transport</keyword>
<dbReference type="GO" id="GO:0098797">
    <property type="term" value="C:plasma membrane protein complex"/>
    <property type="evidence" value="ECO:0007669"/>
    <property type="project" value="TreeGrafter"/>
</dbReference>
<keyword evidence="6" id="KW-0812">Transmembrane</keyword>
<dbReference type="EMBL" id="CP071518">
    <property type="protein sequence ID" value="QSX77754.1"/>
    <property type="molecule type" value="Genomic_DNA"/>
</dbReference>
<dbReference type="GO" id="GO:0055085">
    <property type="term" value="P:transmembrane transport"/>
    <property type="evidence" value="ECO:0007669"/>
    <property type="project" value="InterPro"/>
</dbReference>
<keyword evidence="8" id="KW-1133">Transmembrane helix</keyword>
<evidence type="ECO:0000256" key="5">
    <source>
        <dbReference type="ARBA" id="ARBA00022519"/>
    </source>
</evidence>
<evidence type="ECO:0000256" key="8">
    <source>
        <dbReference type="ARBA" id="ARBA00022989"/>
    </source>
</evidence>
<evidence type="ECO:0000256" key="3">
    <source>
        <dbReference type="ARBA" id="ARBA00022448"/>
    </source>
</evidence>
<dbReference type="GO" id="GO:0015031">
    <property type="term" value="P:protein transport"/>
    <property type="evidence" value="ECO:0007669"/>
    <property type="project" value="UniProtKB-KW"/>
</dbReference>
<dbReference type="InterPro" id="IPR051045">
    <property type="entry name" value="TonB-dependent_transducer"/>
</dbReference>
<dbReference type="NCBIfam" id="TIGR01352">
    <property type="entry name" value="tonB_Cterm"/>
    <property type="match status" value="1"/>
</dbReference>
<dbReference type="InterPro" id="IPR006260">
    <property type="entry name" value="TonB/TolA_C"/>
</dbReference>
<feature type="signal peptide" evidence="11">
    <location>
        <begin position="1"/>
        <end position="19"/>
    </location>
</feature>
<dbReference type="SUPFAM" id="SSF74653">
    <property type="entry name" value="TolA/TonB C-terminal domain"/>
    <property type="match status" value="1"/>
</dbReference>
<comment type="similarity">
    <text evidence="2">Belongs to the TonB family.</text>
</comment>
<dbReference type="GO" id="GO:0031992">
    <property type="term" value="F:energy transducer activity"/>
    <property type="evidence" value="ECO:0007669"/>
    <property type="project" value="TreeGrafter"/>
</dbReference>
<dbReference type="PANTHER" id="PTHR33446">
    <property type="entry name" value="PROTEIN TONB-RELATED"/>
    <property type="match status" value="1"/>
</dbReference>
<dbReference type="Proteomes" id="UP000639274">
    <property type="component" value="Chromosome"/>
</dbReference>
<dbReference type="PROSITE" id="PS52015">
    <property type="entry name" value="TONB_CTD"/>
    <property type="match status" value="1"/>
</dbReference>
<dbReference type="Pfam" id="PF03544">
    <property type="entry name" value="TonB_C"/>
    <property type="match status" value="1"/>
</dbReference>
<keyword evidence="4" id="KW-1003">Cell membrane</keyword>
<evidence type="ECO:0000259" key="12">
    <source>
        <dbReference type="PROSITE" id="PS52015"/>
    </source>
</evidence>
<dbReference type="InterPro" id="IPR037682">
    <property type="entry name" value="TonB_C"/>
</dbReference>
<evidence type="ECO:0000256" key="11">
    <source>
        <dbReference type="SAM" id="SignalP"/>
    </source>
</evidence>
<comment type="subcellular location">
    <subcellularLocation>
        <location evidence="1">Cell inner membrane</location>
        <topology evidence="1">Single-pass membrane protein</topology>
        <orientation evidence="1">Periplasmic side</orientation>
    </subcellularLocation>
</comment>
<dbReference type="PANTHER" id="PTHR33446:SF2">
    <property type="entry name" value="PROTEIN TONB"/>
    <property type="match status" value="1"/>
</dbReference>
<dbReference type="AlphaFoldDB" id="A0A975AS66"/>
<evidence type="ECO:0000313" key="14">
    <source>
        <dbReference type="Proteomes" id="UP000639274"/>
    </source>
</evidence>
<evidence type="ECO:0000256" key="6">
    <source>
        <dbReference type="ARBA" id="ARBA00022692"/>
    </source>
</evidence>
<evidence type="ECO:0000256" key="1">
    <source>
        <dbReference type="ARBA" id="ARBA00004383"/>
    </source>
</evidence>
<keyword evidence="5" id="KW-0997">Cell inner membrane</keyword>
<evidence type="ECO:0000256" key="4">
    <source>
        <dbReference type="ARBA" id="ARBA00022475"/>
    </source>
</evidence>
<keyword evidence="14" id="KW-1185">Reference proteome</keyword>
<feature type="domain" description="TonB C-terminal" evidence="12">
    <location>
        <begin position="32"/>
        <end position="128"/>
    </location>
</feature>
<evidence type="ECO:0000313" key="13">
    <source>
        <dbReference type="EMBL" id="QSX77754.1"/>
    </source>
</evidence>
<reference evidence="13 14" key="1">
    <citation type="submission" date="2021-03" db="EMBL/GenBank/DDBJ databases">
        <title>Lysobacter sp. nov. isolated from soil of gangwondo yeongwol, south Korea.</title>
        <authorList>
            <person name="Kim K.R."/>
            <person name="Kim K.H."/>
            <person name="Jeon C.O."/>
        </authorList>
    </citation>
    <scope>NUCLEOTIDE SEQUENCE [LARGE SCALE GENOMIC DNA]</scope>
    <source>
        <strain evidence="13 14">R19</strain>
    </source>
</reference>
<keyword evidence="3" id="KW-0813">Transport</keyword>
<organism evidence="13 14">
    <name type="scientific">Agrilutibacter solisilvae</name>
    <dbReference type="NCBI Taxonomy" id="2763317"/>
    <lineage>
        <taxon>Bacteria</taxon>
        <taxon>Pseudomonadati</taxon>
        <taxon>Pseudomonadota</taxon>
        <taxon>Gammaproteobacteria</taxon>
        <taxon>Lysobacterales</taxon>
        <taxon>Lysobacteraceae</taxon>
        <taxon>Agrilutibacter</taxon>
    </lineage>
</organism>
<proteinExistence type="inferred from homology"/>
<evidence type="ECO:0000256" key="2">
    <source>
        <dbReference type="ARBA" id="ARBA00006555"/>
    </source>
</evidence>
<evidence type="ECO:0000256" key="10">
    <source>
        <dbReference type="SAM" id="MobiDB-lite"/>
    </source>
</evidence>
<protein>
    <submittedName>
        <fullName evidence="13">Energy transducer TonB</fullName>
    </submittedName>
</protein>
<accession>A0A975AS66</accession>
<evidence type="ECO:0000256" key="9">
    <source>
        <dbReference type="ARBA" id="ARBA00023136"/>
    </source>
</evidence>
<gene>
    <name evidence="13" type="ORF">I8J32_013595</name>
</gene>
<feature type="chain" id="PRO_5038137144" evidence="11">
    <location>
        <begin position="20"/>
        <end position="133"/>
    </location>
</feature>
<keyword evidence="9" id="KW-0472">Membrane</keyword>
<evidence type="ECO:0000256" key="7">
    <source>
        <dbReference type="ARBA" id="ARBA00022927"/>
    </source>
</evidence>
<dbReference type="KEGG" id="lsf:I8J32_013595"/>
<sequence>MTRSLLPTCALAVAGLVLAACGKAPAPAASLPPATPPMAQHTPPPDYPPELACRQVGGQVVLDVRLAPNGVPVGIDIFRSSGVKALDDSAVTAVRGWQFKGATAGGKPVPSKVQVPVTFAPPNPPPDECNRYL</sequence>
<name>A0A975AS66_9GAMM</name>